<proteinExistence type="predicted"/>
<name>A0ABZ0TZT3_9FIRM</name>
<accession>A0ABZ0TZT3</accession>
<keyword evidence="2" id="KW-1185">Reference proteome</keyword>
<evidence type="ECO:0000313" key="2">
    <source>
        <dbReference type="Proteomes" id="UP001322744"/>
    </source>
</evidence>
<gene>
    <name evidence="1" type="ORF">SOJ16_000160</name>
</gene>
<evidence type="ECO:0000313" key="1">
    <source>
        <dbReference type="EMBL" id="WPX08993.1"/>
    </source>
</evidence>
<dbReference type="Proteomes" id="UP001322744">
    <property type="component" value="Chromosome"/>
</dbReference>
<sequence>MSDRIILLNKGTIVADGPFEELAHKLKQSNLEQLFNELTGFTNHQKIAKEVVKVIKGEKDEG</sequence>
<dbReference type="EMBL" id="CP139957">
    <property type="protein sequence ID" value="WPX08993.1"/>
    <property type="molecule type" value="Genomic_DNA"/>
</dbReference>
<evidence type="ECO:0008006" key="3">
    <source>
        <dbReference type="Google" id="ProtNLM"/>
    </source>
</evidence>
<reference evidence="1 2" key="1">
    <citation type="submission" date="2023-12" db="EMBL/GenBank/DDBJ databases">
        <authorList>
            <person name="Manesh M.J.H."/>
            <person name="Bing R.G."/>
            <person name="Willard D.J."/>
            <person name="Kelly R.M."/>
        </authorList>
    </citation>
    <scope>NUCLEOTIDE SEQUENCE [LARGE SCALE GENOMIC DNA]</scope>
    <source>
        <strain evidence="1 2">DSM 8977</strain>
    </source>
</reference>
<organism evidence="1 2">
    <name type="scientific">Anaerocellum danielii</name>
    <dbReference type="NCBI Taxonomy" id="1387557"/>
    <lineage>
        <taxon>Bacteria</taxon>
        <taxon>Bacillati</taxon>
        <taxon>Bacillota</taxon>
        <taxon>Bacillota incertae sedis</taxon>
        <taxon>Caldicellulosiruptorales</taxon>
        <taxon>Caldicellulosiruptoraceae</taxon>
        <taxon>Anaerocellum</taxon>
    </lineage>
</organism>
<protein>
    <recommendedName>
        <fullName evidence="3">ABC transporter ATP-binding protein</fullName>
    </recommendedName>
</protein>